<accession>A0A0B0EEE9</accession>
<dbReference type="Gene3D" id="3.40.50.2000">
    <property type="entry name" value="Glycogen Phosphorylase B"/>
    <property type="match status" value="2"/>
</dbReference>
<evidence type="ECO:0000259" key="2">
    <source>
        <dbReference type="Pfam" id="PF00534"/>
    </source>
</evidence>
<dbReference type="eggNOG" id="COG0438">
    <property type="taxonomic scope" value="Bacteria"/>
</dbReference>
<sequence>MNDTLSKGETLFADGKIDEAEKCFLSLIENGSNCNEAYNNLGVIAFQNDDIEKSIDYFTRSLEIDPFYKDAIINYTDLLSSLNQLHIAKPLLESVAIRCSDDEEITSLLKNICTHSEDRRKVAIICPRGLESFLADIVDFLKARYEVRVCYSTNVKEIDSTIRWSDVVWLEWANELTINLTNHPDNILKEKQTICRLHSYEAFGGFVNKINWKNINALIFVAEHIKDIVIQQVPDLPQMVGNIHVVPNGINMDKFSMKGSVRGKDLAFFGSITYKKGPMLLLHAFRELVQKDNEYRLFMAGDFQEPRYRYYYSQMIQELGLEDNFIYDGKIKDVAGWLEDKQYIVCSSLLEGHPVGLTEAMARGLKPLIHNFVGARGIYPEKYIWNTIPEFVSMATEENYDPAEYRTFIETNYSLEKQTESIDTIITQMCKEGINHPDSAGKQIGESGVCT</sequence>
<dbReference type="PROSITE" id="PS50005">
    <property type="entry name" value="TPR"/>
    <property type="match status" value="1"/>
</dbReference>
<evidence type="ECO:0000313" key="3">
    <source>
        <dbReference type="EMBL" id="KHE91512.1"/>
    </source>
</evidence>
<dbReference type="SMART" id="SM00028">
    <property type="entry name" value="TPR"/>
    <property type="match status" value="2"/>
</dbReference>
<evidence type="ECO:0000256" key="1">
    <source>
        <dbReference type="PROSITE-ProRule" id="PRU00339"/>
    </source>
</evidence>
<dbReference type="Pfam" id="PF13432">
    <property type="entry name" value="TPR_16"/>
    <property type="match status" value="1"/>
</dbReference>
<dbReference type="AlphaFoldDB" id="A0A0B0EEE9"/>
<keyword evidence="1" id="KW-0802">TPR repeat</keyword>
<organism evidence="3 4">
    <name type="scientific">Candidatus Scalindua brodae</name>
    <dbReference type="NCBI Taxonomy" id="237368"/>
    <lineage>
        <taxon>Bacteria</taxon>
        <taxon>Pseudomonadati</taxon>
        <taxon>Planctomycetota</taxon>
        <taxon>Candidatus Brocadiia</taxon>
        <taxon>Candidatus Brocadiales</taxon>
        <taxon>Candidatus Scalinduaceae</taxon>
        <taxon>Candidatus Scalindua</taxon>
    </lineage>
</organism>
<dbReference type="PANTHER" id="PTHR12526">
    <property type="entry name" value="GLYCOSYLTRANSFERASE"/>
    <property type="match status" value="1"/>
</dbReference>
<dbReference type="CDD" id="cd03801">
    <property type="entry name" value="GT4_PimA-like"/>
    <property type="match status" value="1"/>
</dbReference>
<dbReference type="SUPFAM" id="SSF53756">
    <property type="entry name" value="UDP-Glycosyltransferase/glycogen phosphorylase"/>
    <property type="match status" value="1"/>
</dbReference>
<dbReference type="InterPro" id="IPR019734">
    <property type="entry name" value="TPR_rpt"/>
</dbReference>
<feature type="domain" description="Glycosyl transferase family 1" evidence="2">
    <location>
        <begin position="264"/>
        <end position="376"/>
    </location>
</feature>
<dbReference type="Proteomes" id="UP000030652">
    <property type="component" value="Unassembled WGS sequence"/>
</dbReference>
<dbReference type="Gene3D" id="1.25.40.10">
    <property type="entry name" value="Tetratricopeptide repeat domain"/>
    <property type="match status" value="1"/>
</dbReference>
<dbReference type="eggNOG" id="COG0457">
    <property type="taxonomic scope" value="Bacteria"/>
</dbReference>
<evidence type="ECO:0000313" key="4">
    <source>
        <dbReference type="Proteomes" id="UP000030652"/>
    </source>
</evidence>
<dbReference type="GO" id="GO:0016757">
    <property type="term" value="F:glycosyltransferase activity"/>
    <property type="evidence" value="ECO:0007669"/>
    <property type="project" value="UniProtKB-KW"/>
</dbReference>
<proteinExistence type="predicted"/>
<gene>
    <name evidence="3" type="primary">gumH</name>
    <name evidence="3" type="ORF">SCABRO_02722</name>
</gene>
<keyword evidence="3" id="KW-0328">Glycosyltransferase</keyword>
<reference evidence="3 4" key="1">
    <citation type="submission" date="2014-10" db="EMBL/GenBank/DDBJ databases">
        <title>Draft genome of anammox bacterium scalindua brodae, obtained using differential coverage binning of sequence data from two enrichment reactors.</title>
        <authorList>
            <person name="Speth D.R."/>
            <person name="Russ L."/>
            <person name="Kartal B."/>
            <person name="Op den Camp H.J."/>
            <person name="Dutilh B.E."/>
            <person name="Jetten M.S."/>
        </authorList>
    </citation>
    <scope>NUCLEOTIDE SEQUENCE [LARGE SCALE GENOMIC DNA]</scope>
    <source>
        <strain evidence="3">RU1</strain>
    </source>
</reference>
<dbReference type="SUPFAM" id="SSF48452">
    <property type="entry name" value="TPR-like"/>
    <property type="match status" value="1"/>
</dbReference>
<dbReference type="PROSITE" id="PS50293">
    <property type="entry name" value="TPR_REGION"/>
    <property type="match status" value="1"/>
</dbReference>
<dbReference type="InterPro" id="IPR001296">
    <property type="entry name" value="Glyco_trans_1"/>
</dbReference>
<comment type="caution">
    <text evidence="3">The sequence shown here is derived from an EMBL/GenBank/DDBJ whole genome shotgun (WGS) entry which is preliminary data.</text>
</comment>
<protein>
    <submittedName>
        <fullName evidence="3">GDP-mannose:cellobiosyl-diphosphopolyprenol alpha-mannosyltransferase</fullName>
        <ecNumber evidence="3">2.4.1.252</ecNumber>
    </submittedName>
</protein>
<dbReference type="EC" id="2.4.1.252" evidence="3"/>
<name>A0A0B0EEE9_9BACT</name>
<feature type="repeat" description="TPR" evidence="1">
    <location>
        <begin position="35"/>
        <end position="68"/>
    </location>
</feature>
<dbReference type="EMBL" id="JRYO01000193">
    <property type="protein sequence ID" value="KHE91512.1"/>
    <property type="molecule type" value="Genomic_DNA"/>
</dbReference>
<keyword evidence="3" id="KW-0808">Transferase</keyword>
<dbReference type="Pfam" id="PF00534">
    <property type="entry name" value="Glycos_transf_1"/>
    <property type="match status" value="1"/>
</dbReference>
<dbReference type="PANTHER" id="PTHR12526:SF630">
    <property type="entry name" value="GLYCOSYLTRANSFERASE"/>
    <property type="match status" value="1"/>
</dbReference>
<dbReference type="InterPro" id="IPR011990">
    <property type="entry name" value="TPR-like_helical_dom_sf"/>
</dbReference>